<dbReference type="InterPro" id="IPR001173">
    <property type="entry name" value="Glyco_trans_2-like"/>
</dbReference>
<comment type="similarity">
    <text evidence="1">Belongs to the glycosyltransferase 2 family.</text>
</comment>
<dbReference type="CDD" id="cd00761">
    <property type="entry name" value="Glyco_tranf_GTA_type"/>
    <property type="match status" value="1"/>
</dbReference>
<dbReference type="SUPFAM" id="SSF53448">
    <property type="entry name" value="Nucleotide-diphospho-sugar transferases"/>
    <property type="match status" value="1"/>
</dbReference>
<evidence type="ECO:0000256" key="1">
    <source>
        <dbReference type="ARBA" id="ARBA00006739"/>
    </source>
</evidence>
<evidence type="ECO:0000256" key="3">
    <source>
        <dbReference type="ARBA" id="ARBA00022679"/>
    </source>
</evidence>
<dbReference type="Gene3D" id="3.90.550.10">
    <property type="entry name" value="Spore Coat Polysaccharide Biosynthesis Protein SpsA, Chain A"/>
    <property type="match status" value="1"/>
</dbReference>
<sequence length="266" mass="29324">MSVSVLIPTYNRITALAATLTALSAQSFHDFHVIVADQGATPAASHPTIQTICRILELHGHPVQLLQNLPRRGMAQQRQFLLEHAKGDYALFLDDDVILEPDALEKMTTAIAQEACGFAGMALIGLGYRHDVRPAEQRIELWDGPVAPETVKPGTPAWERHKLHNAANILHTAEKLHCSNGHLQKYKVAWIGGCVLYDTQKLREVGGFDFWEQLPAAHCGEDVLAQLRLMEKYGGFGLIPSGAYHQELPTTINDRKVNAPVFLEGA</sequence>
<organism evidence="5 6">
    <name type="scientific">Chitinophaga japonensis</name>
    <name type="common">Flexibacter japonensis</name>
    <dbReference type="NCBI Taxonomy" id="104662"/>
    <lineage>
        <taxon>Bacteria</taxon>
        <taxon>Pseudomonadati</taxon>
        <taxon>Bacteroidota</taxon>
        <taxon>Chitinophagia</taxon>
        <taxon>Chitinophagales</taxon>
        <taxon>Chitinophagaceae</taxon>
        <taxon>Chitinophaga</taxon>
    </lineage>
</organism>
<dbReference type="GO" id="GO:0016757">
    <property type="term" value="F:glycosyltransferase activity"/>
    <property type="evidence" value="ECO:0007669"/>
    <property type="project" value="UniProtKB-KW"/>
</dbReference>
<proteinExistence type="inferred from homology"/>
<reference evidence="5 6" key="1">
    <citation type="journal article" date="2013" name="Stand. Genomic Sci.">
        <title>Genomic Encyclopedia of Type Strains, Phase I: The one thousand microbial genomes (KMG-I) project.</title>
        <authorList>
            <person name="Kyrpides N.C."/>
            <person name="Woyke T."/>
            <person name="Eisen J.A."/>
            <person name="Garrity G."/>
            <person name="Lilburn T.G."/>
            <person name="Beck B.J."/>
            <person name="Whitman W.B."/>
            <person name="Hugenholtz P."/>
            <person name="Klenk H.P."/>
        </authorList>
    </citation>
    <scope>NUCLEOTIDE SEQUENCE [LARGE SCALE GENOMIC DNA]</scope>
    <source>
        <strain evidence="5 6">DSM 13484</strain>
    </source>
</reference>
<dbReference type="OrthoDB" id="9787979at2"/>
<dbReference type="EMBL" id="VLLG01000004">
    <property type="protein sequence ID" value="TWI86980.1"/>
    <property type="molecule type" value="Genomic_DNA"/>
</dbReference>
<evidence type="ECO:0000259" key="4">
    <source>
        <dbReference type="Pfam" id="PF00535"/>
    </source>
</evidence>
<keyword evidence="2" id="KW-0328">Glycosyltransferase</keyword>
<dbReference type="PANTHER" id="PTHR43179:SF12">
    <property type="entry name" value="GALACTOFURANOSYLTRANSFERASE GLFT2"/>
    <property type="match status" value="1"/>
</dbReference>
<comment type="caution">
    <text evidence="5">The sequence shown here is derived from an EMBL/GenBank/DDBJ whole genome shotgun (WGS) entry which is preliminary data.</text>
</comment>
<dbReference type="PANTHER" id="PTHR43179">
    <property type="entry name" value="RHAMNOSYLTRANSFERASE WBBL"/>
    <property type="match status" value="1"/>
</dbReference>
<gene>
    <name evidence="5" type="ORF">LX66_4247</name>
</gene>
<dbReference type="InterPro" id="IPR029044">
    <property type="entry name" value="Nucleotide-diphossugar_trans"/>
</dbReference>
<protein>
    <submittedName>
        <fullName evidence="5">Glycosyl transferase family 2</fullName>
    </submittedName>
</protein>
<keyword evidence="3 5" id="KW-0808">Transferase</keyword>
<keyword evidence="6" id="KW-1185">Reference proteome</keyword>
<name>A0A562T2K8_CHIJA</name>
<dbReference type="RefSeq" id="WP_145717202.1">
    <property type="nucleotide sequence ID" value="NZ_BAAAFY010000004.1"/>
</dbReference>
<evidence type="ECO:0000313" key="6">
    <source>
        <dbReference type="Proteomes" id="UP000316778"/>
    </source>
</evidence>
<accession>A0A562T2K8</accession>
<dbReference type="Pfam" id="PF00535">
    <property type="entry name" value="Glycos_transf_2"/>
    <property type="match status" value="1"/>
</dbReference>
<dbReference type="AlphaFoldDB" id="A0A562T2K8"/>
<evidence type="ECO:0000313" key="5">
    <source>
        <dbReference type="EMBL" id="TWI86980.1"/>
    </source>
</evidence>
<dbReference type="Proteomes" id="UP000316778">
    <property type="component" value="Unassembled WGS sequence"/>
</dbReference>
<feature type="domain" description="Glycosyltransferase 2-like" evidence="4">
    <location>
        <begin position="4"/>
        <end position="119"/>
    </location>
</feature>
<evidence type="ECO:0000256" key="2">
    <source>
        <dbReference type="ARBA" id="ARBA00022676"/>
    </source>
</evidence>